<feature type="domain" description="Lipoyl-binding" evidence="4">
    <location>
        <begin position="29"/>
        <end position="111"/>
    </location>
</feature>
<reference evidence="7 8" key="1">
    <citation type="submission" date="2015-12" db="EMBL/GenBank/DDBJ databases">
        <title>A stable core within a dynamic pangenome in Sulfolobus acidocaldarius.</title>
        <authorList>
            <person name="Anderson R."/>
            <person name="Kouris A."/>
            <person name="Seward C."/>
            <person name="Campbell K."/>
            <person name="Whitaker R."/>
        </authorList>
    </citation>
    <scope>NUCLEOTIDE SEQUENCE [LARGE SCALE GENOMIC DNA]</scope>
    <source>
        <strain evidence="5 8">GG12-C01-09</strain>
        <strain evidence="6 7">NG05B_CO5_07</strain>
    </source>
</reference>
<evidence type="ECO:0000313" key="6">
    <source>
        <dbReference type="EMBL" id="ALU32007.1"/>
    </source>
</evidence>
<dbReference type="Proteomes" id="UP000065473">
    <property type="component" value="Chromosome"/>
</dbReference>
<dbReference type="Gene3D" id="2.40.50.100">
    <property type="match status" value="1"/>
</dbReference>
<dbReference type="InterPro" id="IPR003016">
    <property type="entry name" value="2-oxoA_DH_lipoyl-BS"/>
</dbReference>
<dbReference type="GO" id="GO:0005737">
    <property type="term" value="C:cytoplasm"/>
    <property type="evidence" value="ECO:0007669"/>
    <property type="project" value="TreeGrafter"/>
</dbReference>
<dbReference type="GO" id="GO:0005960">
    <property type="term" value="C:glycine cleavage complex"/>
    <property type="evidence" value="ECO:0007669"/>
    <property type="project" value="InterPro"/>
</dbReference>
<dbReference type="GeneID" id="14550878"/>
<gene>
    <name evidence="3" type="primary">gcvH</name>
    <name evidence="5" type="ORF">ATY89_04540</name>
    <name evidence="6" type="ORF">ATZ20_07565</name>
</gene>
<dbReference type="Pfam" id="PF01597">
    <property type="entry name" value="GCV_H"/>
    <property type="match status" value="1"/>
</dbReference>
<dbReference type="GO" id="GO:0009249">
    <property type="term" value="P:protein lipoylation"/>
    <property type="evidence" value="ECO:0007669"/>
    <property type="project" value="TreeGrafter"/>
</dbReference>
<dbReference type="EMBL" id="CP013695">
    <property type="protein sequence ID" value="ALU32007.1"/>
    <property type="molecule type" value="Genomic_DNA"/>
</dbReference>
<accession>A0A0U3FNE1</accession>
<evidence type="ECO:0000256" key="1">
    <source>
        <dbReference type="ARBA" id="ARBA00009249"/>
    </source>
</evidence>
<dbReference type="SUPFAM" id="SSF51230">
    <property type="entry name" value="Single hybrid motif"/>
    <property type="match status" value="1"/>
</dbReference>
<dbReference type="OMA" id="EANAFTW"/>
<dbReference type="HAMAP" id="MF_00272">
    <property type="entry name" value="GcvH"/>
    <property type="match status" value="1"/>
</dbReference>
<dbReference type="STRING" id="1435377.SUSAZ_01775"/>
<dbReference type="AlphaFoldDB" id="A0A0U3FNE1"/>
<comment type="subunit">
    <text evidence="3">The glycine cleavage system is composed of four proteins: P, T, L and H.</text>
</comment>
<dbReference type="Proteomes" id="UP000060043">
    <property type="component" value="Chromosome"/>
</dbReference>
<comment type="similarity">
    <text evidence="1 3">Belongs to the GcvH family.</text>
</comment>
<evidence type="ECO:0000313" key="7">
    <source>
        <dbReference type="Proteomes" id="UP000060043"/>
    </source>
</evidence>
<proteinExistence type="inferred from homology"/>
<dbReference type="InterPro" id="IPR011053">
    <property type="entry name" value="Single_hybrid_motif"/>
</dbReference>
<dbReference type="InterPro" id="IPR033753">
    <property type="entry name" value="GCV_H/Fam206"/>
</dbReference>
<protein>
    <recommendedName>
        <fullName evidence="3">Probable glycine cleavage system H protein</fullName>
    </recommendedName>
</protein>
<dbReference type="InterPro" id="IPR000089">
    <property type="entry name" value="Biotin_lipoyl"/>
</dbReference>
<evidence type="ECO:0000259" key="4">
    <source>
        <dbReference type="PROSITE" id="PS50968"/>
    </source>
</evidence>
<dbReference type="PaxDb" id="1435377-SUSAZ_01775"/>
<dbReference type="PROSITE" id="PS00189">
    <property type="entry name" value="LIPOYL"/>
    <property type="match status" value="1"/>
</dbReference>
<dbReference type="PANTHER" id="PTHR11715:SF3">
    <property type="entry name" value="GLYCINE CLEAVAGE SYSTEM H PROTEIN-RELATED"/>
    <property type="match status" value="1"/>
</dbReference>
<organism evidence="5 8">
    <name type="scientific">Sulfolobus acidocaldarius</name>
    <dbReference type="NCBI Taxonomy" id="2285"/>
    <lineage>
        <taxon>Archaea</taxon>
        <taxon>Thermoproteota</taxon>
        <taxon>Thermoprotei</taxon>
        <taxon>Sulfolobales</taxon>
        <taxon>Sulfolobaceae</taxon>
        <taxon>Sulfolobus</taxon>
    </lineage>
</organism>
<comment type="function">
    <text evidence="3">The glycine cleavage system catalyzes the degradation of glycine. The H protein shuttles the methylamine group of glycine from the P protein to the T protein.</text>
</comment>
<dbReference type="RefSeq" id="WP_011277267.1">
    <property type="nucleotide sequence ID" value="NZ_BHWZ01000001.1"/>
</dbReference>
<evidence type="ECO:0000313" key="8">
    <source>
        <dbReference type="Proteomes" id="UP000065473"/>
    </source>
</evidence>
<dbReference type="PROSITE" id="PS50968">
    <property type="entry name" value="BIOTINYL_LIPOYL"/>
    <property type="match status" value="1"/>
</dbReference>
<dbReference type="EMBL" id="CP013694">
    <property type="protein sequence ID" value="ALU29278.1"/>
    <property type="molecule type" value="Genomic_DNA"/>
</dbReference>
<evidence type="ECO:0000256" key="3">
    <source>
        <dbReference type="HAMAP-Rule" id="MF_00272"/>
    </source>
</evidence>
<dbReference type="InterPro" id="IPR002930">
    <property type="entry name" value="GCV_H"/>
</dbReference>
<dbReference type="CDD" id="cd06848">
    <property type="entry name" value="GCS_H"/>
    <property type="match status" value="1"/>
</dbReference>
<dbReference type="SMR" id="A0A0U3FNE1"/>
<evidence type="ECO:0000313" key="5">
    <source>
        <dbReference type="EMBL" id="ALU29278.1"/>
    </source>
</evidence>
<dbReference type="PANTHER" id="PTHR11715">
    <property type="entry name" value="GLYCINE CLEAVAGE SYSTEM H PROTEIN"/>
    <property type="match status" value="1"/>
</dbReference>
<evidence type="ECO:0000256" key="2">
    <source>
        <dbReference type="ARBA" id="ARBA00022823"/>
    </source>
</evidence>
<keyword evidence="2 3" id="KW-0450">Lipoyl</keyword>
<feature type="modified residue" description="N6-lipoyllysine" evidence="3">
    <location>
        <position position="71"/>
    </location>
</feature>
<sequence length="146" mass="16929">MKISFFNFPDDLLYEPERHVWIKVEENKVVSVGMTDLGQYLAGKIFQVSVPRRVGERVNNRTILFSVESAKWIGKIRLQIEGEVVDINERVIKNPSIINEDPYGSWIIKVSVTDVDLVKRAFKNIQDCRSQFEEEANRIVSWKNSS</sequence>
<comment type="cofactor">
    <cofactor evidence="3">
        <name>(R)-lipoate</name>
        <dbReference type="ChEBI" id="CHEBI:83088"/>
    </cofactor>
    <text evidence="3">Binds 1 lipoyl cofactor covalently.</text>
</comment>
<name>A0A0U3FNE1_9CREN</name>
<dbReference type="GO" id="GO:0019464">
    <property type="term" value="P:glycine decarboxylation via glycine cleavage system"/>
    <property type="evidence" value="ECO:0007669"/>
    <property type="project" value="UniProtKB-UniRule"/>
</dbReference>
<dbReference type="OrthoDB" id="9810at2157"/>